<evidence type="ECO:0000256" key="1">
    <source>
        <dbReference type="SAM" id="MobiDB-lite"/>
    </source>
</evidence>
<evidence type="ECO:0000313" key="3">
    <source>
        <dbReference type="Proteomes" id="UP001208570"/>
    </source>
</evidence>
<dbReference type="AlphaFoldDB" id="A0AAD9JSX9"/>
<dbReference type="EMBL" id="JAODUP010000172">
    <property type="protein sequence ID" value="KAK2158361.1"/>
    <property type="molecule type" value="Genomic_DNA"/>
</dbReference>
<feature type="region of interest" description="Disordered" evidence="1">
    <location>
        <begin position="50"/>
        <end position="72"/>
    </location>
</feature>
<protein>
    <submittedName>
        <fullName evidence="2">Uncharacterized protein</fullName>
    </submittedName>
</protein>
<dbReference type="Proteomes" id="UP001208570">
    <property type="component" value="Unassembled WGS sequence"/>
</dbReference>
<evidence type="ECO:0000313" key="2">
    <source>
        <dbReference type="EMBL" id="KAK2158361.1"/>
    </source>
</evidence>
<sequence>MTGFRNLTWKLTAYPSITALLKYLQILQQNIIRCSSTYHPFIEKIASYRKSQSSNDSKEEVPVSKDFLQNHD</sequence>
<gene>
    <name evidence="2" type="ORF">LSH36_172g04004</name>
</gene>
<organism evidence="2 3">
    <name type="scientific">Paralvinella palmiformis</name>
    <dbReference type="NCBI Taxonomy" id="53620"/>
    <lineage>
        <taxon>Eukaryota</taxon>
        <taxon>Metazoa</taxon>
        <taxon>Spiralia</taxon>
        <taxon>Lophotrochozoa</taxon>
        <taxon>Annelida</taxon>
        <taxon>Polychaeta</taxon>
        <taxon>Sedentaria</taxon>
        <taxon>Canalipalpata</taxon>
        <taxon>Terebellida</taxon>
        <taxon>Terebelliformia</taxon>
        <taxon>Alvinellidae</taxon>
        <taxon>Paralvinella</taxon>
    </lineage>
</organism>
<accession>A0AAD9JSX9</accession>
<comment type="caution">
    <text evidence="2">The sequence shown here is derived from an EMBL/GenBank/DDBJ whole genome shotgun (WGS) entry which is preliminary data.</text>
</comment>
<reference evidence="2" key="1">
    <citation type="journal article" date="2023" name="Mol. Biol. Evol.">
        <title>Third-Generation Sequencing Reveals the Adaptive Role of the Epigenome in Three Deep-Sea Polychaetes.</title>
        <authorList>
            <person name="Perez M."/>
            <person name="Aroh O."/>
            <person name="Sun Y."/>
            <person name="Lan Y."/>
            <person name="Juniper S.K."/>
            <person name="Young C.R."/>
            <person name="Angers B."/>
            <person name="Qian P.Y."/>
        </authorList>
    </citation>
    <scope>NUCLEOTIDE SEQUENCE</scope>
    <source>
        <strain evidence="2">P08H-3</strain>
    </source>
</reference>
<keyword evidence="3" id="KW-1185">Reference proteome</keyword>
<proteinExistence type="predicted"/>
<name>A0AAD9JSX9_9ANNE</name>
<feature type="compositionally biased region" description="Basic and acidic residues" evidence="1">
    <location>
        <begin position="56"/>
        <end position="72"/>
    </location>
</feature>